<dbReference type="HOGENOM" id="CLU_2815619_0_0_1"/>
<reference evidence="1" key="1">
    <citation type="submission" date="2015-05" db="UniProtKB">
        <authorList>
            <consortium name="EnsemblMetazoa"/>
        </authorList>
    </citation>
    <scope>IDENTIFICATION</scope>
</reference>
<dbReference type="Proteomes" id="UP000015103">
    <property type="component" value="Unassembled WGS sequence"/>
</dbReference>
<keyword evidence="2" id="KW-1185">Reference proteome</keyword>
<dbReference type="InParanoid" id="T1HIF3"/>
<dbReference type="EnsemblMetazoa" id="RPRC003826-RA">
    <property type="protein sequence ID" value="RPRC003826-PA"/>
    <property type="gene ID" value="RPRC003826"/>
</dbReference>
<evidence type="ECO:0000313" key="1">
    <source>
        <dbReference type="EnsemblMetazoa" id="RPRC003826-PA"/>
    </source>
</evidence>
<dbReference type="EMBL" id="ACPB03009363">
    <property type="status" value="NOT_ANNOTATED_CDS"/>
    <property type="molecule type" value="Genomic_DNA"/>
</dbReference>
<accession>T1HIF3</accession>
<name>T1HIF3_RHOPR</name>
<evidence type="ECO:0000313" key="2">
    <source>
        <dbReference type="Proteomes" id="UP000015103"/>
    </source>
</evidence>
<protein>
    <submittedName>
        <fullName evidence="1">Uncharacterized protein</fullName>
    </submittedName>
</protein>
<dbReference type="AlphaFoldDB" id="T1HIF3"/>
<proteinExistence type="predicted"/>
<organism evidence="1 2">
    <name type="scientific">Rhodnius prolixus</name>
    <name type="common">Triatomid bug</name>
    <dbReference type="NCBI Taxonomy" id="13249"/>
    <lineage>
        <taxon>Eukaryota</taxon>
        <taxon>Metazoa</taxon>
        <taxon>Ecdysozoa</taxon>
        <taxon>Arthropoda</taxon>
        <taxon>Hexapoda</taxon>
        <taxon>Insecta</taxon>
        <taxon>Pterygota</taxon>
        <taxon>Neoptera</taxon>
        <taxon>Paraneoptera</taxon>
        <taxon>Hemiptera</taxon>
        <taxon>Heteroptera</taxon>
        <taxon>Panheteroptera</taxon>
        <taxon>Cimicomorpha</taxon>
        <taxon>Reduviidae</taxon>
        <taxon>Triatominae</taxon>
        <taxon>Rhodnius</taxon>
    </lineage>
</organism>
<dbReference type="VEuPathDB" id="VectorBase:RPRC003826"/>
<sequence>MTMLGLEKGEKYIESLVFIQDGDFGNSDEKLNGFIDRTDKKLLALRFTGNGLFRYKNEEGSSAFKQE</sequence>